<gene>
    <name evidence="1" type="ORF">Pla52n_15390</name>
</gene>
<sequence length="95" mass="10584">MNVVRFTTTCPSCDRRMLTHIGFLGTIVRCSHCAASFQARDVPVTNVSRLSTNRWRESDQRDQGEYSRMKPLCRDAVRQTGVGVAAGRLIAENGP</sequence>
<comment type="caution">
    <text evidence="1">The sequence shown here is derived from an EMBL/GenBank/DDBJ whole genome shotgun (WGS) entry which is preliminary data.</text>
</comment>
<organism evidence="1 2">
    <name type="scientific">Stieleria varia</name>
    <dbReference type="NCBI Taxonomy" id="2528005"/>
    <lineage>
        <taxon>Bacteria</taxon>
        <taxon>Pseudomonadati</taxon>
        <taxon>Planctomycetota</taxon>
        <taxon>Planctomycetia</taxon>
        <taxon>Pirellulales</taxon>
        <taxon>Pirellulaceae</taxon>
        <taxon>Stieleria</taxon>
    </lineage>
</organism>
<accession>A0A5C6B5Q1</accession>
<dbReference type="AlphaFoldDB" id="A0A5C6B5Q1"/>
<reference evidence="1 2" key="1">
    <citation type="submission" date="2019-02" db="EMBL/GenBank/DDBJ databases">
        <title>Deep-cultivation of Planctomycetes and their phenomic and genomic characterization uncovers novel biology.</title>
        <authorList>
            <person name="Wiegand S."/>
            <person name="Jogler M."/>
            <person name="Boedeker C."/>
            <person name="Pinto D."/>
            <person name="Vollmers J."/>
            <person name="Rivas-Marin E."/>
            <person name="Kohn T."/>
            <person name="Peeters S.H."/>
            <person name="Heuer A."/>
            <person name="Rast P."/>
            <person name="Oberbeckmann S."/>
            <person name="Bunk B."/>
            <person name="Jeske O."/>
            <person name="Meyerdierks A."/>
            <person name="Storesund J.E."/>
            <person name="Kallscheuer N."/>
            <person name="Luecker S."/>
            <person name="Lage O.M."/>
            <person name="Pohl T."/>
            <person name="Merkel B.J."/>
            <person name="Hornburger P."/>
            <person name="Mueller R.-W."/>
            <person name="Bruemmer F."/>
            <person name="Labrenz M."/>
            <person name="Spormann A.M."/>
            <person name="Op Den Camp H."/>
            <person name="Overmann J."/>
            <person name="Amann R."/>
            <person name="Jetten M.S.M."/>
            <person name="Mascher T."/>
            <person name="Medema M.H."/>
            <person name="Devos D.P."/>
            <person name="Kaster A.-K."/>
            <person name="Ovreas L."/>
            <person name="Rohde M."/>
            <person name="Galperin M.Y."/>
            <person name="Jogler C."/>
        </authorList>
    </citation>
    <scope>NUCLEOTIDE SEQUENCE [LARGE SCALE GENOMIC DNA]</scope>
    <source>
        <strain evidence="1 2">Pla52n</strain>
    </source>
</reference>
<protein>
    <submittedName>
        <fullName evidence="1">Uncharacterized protein</fullName>
    </submittedName>
</protein>
<keyword evidence="2" id="KW-1185">Reference proteome</keyword>
<proteinExistence type="predicted"/>
<evidence type="ECO:0000313" key="2">
    <source>
        <dbReference type="Proteomes" id="UP000320176"/>
    </source>
</evidence>
<dbReference type="Proteomes" id="UP000320176">
    <property type="component" value="Unassembled WGS sequence"/>
</dbReference>
<evidence type="ECO:0000313" key="1">
    <source>
        <dbReference type="EMBL" id="TWU05824.1"/>
    </source>
</evidence>
<name>A0A5C6B5Q1_9BACT</name>
<dbReference type="EMBL" id="SJPN01000002">
    <property type="protein sequence ID" value="TWU05824.1"/>
    <property type="molecule type" value="Genomic_DNA"/>
</dbReference>